<evidence type="ECO:0000313" key="1">
    <source>
        <dbReference type="EMBL" id="MFC7451013.1"/>
    </source>
</evidence>
<reference evidence="2" key="1">
    <citation type="journal article" date="2019" name="Int. J. Syst. Evol. Microbiol.">
        <title>The Global Catalogue of Microorganisms (GCM) 10K type strain sequencing project: providing services to taxonomists for standard genome sequencing and annotation.</title>
        <authorList>
            <consortium name="The Broad Institute Genomics Platform"/>
            <consortium name="The Broad Institute Genome Sequencing Center for Infectious Disease"/>
            <person name="Wu L."/>
            <person name="Ma J."/>
        </authorList>
    </citation>
    <scope>NUCLEOTIDE SEQUENCE [LARGE SCALE GENOMIC DNA]</scope>
    <source>
        <strain evidence="2">ICMP 19430</strain>
    </source>
</reference>
<organism evidence="1 2">
    <name type="scientific">Rhodococcus daqingensis</name>
    <dbReference type="NCBI Taxonomy" id="2479363"/>
    <lineage>
        <taxon>Bacteria</taxon>
        <taxon>Bacillati</taxon>
        <taxon>Actinomycetota</taxon>
        <taxon>Actinomycetes</taxon>
        <taxon>Mycobacteriales</taxon>
        <taxon>Nocardiaceae</taxon>
        <taxon>Rhodococcus</taxon>
    </lineage>
</organism>
<accession>A0ABW2S602</accession>
<evidence type="ECO:0000313" key="2">
    <source>
        <dbReference type="Proteomes" id="UP001596484"/>
    </source>
</evidence>
<keyword evidence="2" id="KW-1185">Reference proteome</keyword>
<dbReference type="EMBL" id="JBHTCS010000029">
    <property type="protein sequence ID" value="MFC7451013.1"/>
    <property type="molecule type" value="Genomic_DNA"/>
</dbReference>
<dbReference type="RefSeq" id="WP_378409110.1">
    <property type="nucleotide sequence ID" value="NZ_JBHTCS010000029.1"/>
</dbReference>
<sequence length="44" mass="4375">MNANLQAGAPVGAMPAYSSGGQQARIAVLRSWCSPDVLMGAGGI</sequence>
<comment type="caution">
    <text evidence="1">The sequence shown here is derived from an EMBL/GenBank/DDBJ whole genome shotgun (WGS) entry which is preliminary data.</text>
</comment>
<dbReference type="Proteomes" id="UP001596484">
    <property type="component" value="Unassembled WGS sequence"/>
</dbReference>
<gene>
    <name evidence="1" type="ORF">ACFQS9_24250</name>
</gene>
<proteinExistence type="predicted"/>
<protein>
    <submittedName>
        <fullName evidence="1">Uncharacterized protein</fullName>
    </submittedName>
</protein>
<name>A0ABW2S602_9NOCA</name>